<evidence type="ECO:0000259" key="1">
    <source>
        <dbReference type="PROSITE" id="PS51677"/>
    </source>
</evidence>
<organism evidence="2 3">
    <name type="scientific">Ferroacidibacillus organovorans</name>
    <dbReference type="NCBI Taxonomy" id="1765683"/>
    <lineage>
        <taxon>Bacteria</taxon>
        <taxon>Bacillati</taxon>
        <taxon>Bacillota</taxon>
        <taxon>Bacilli</taxon>
        <taxon>Bacillales</taxon>
        <taxon>Alicyclobacillaceae</taxon>
        <taxon>Ferroacidibacillus</taxon>
    </lineage>
</organism>
<name>A0A1V4EXP8_9BACL</name>
<keyword evidence="3" id="KW-1185">Reference proteome</keyword>
<gene>
    <name evidence="2" type="ORF">B2M26_00790</name>
</gene>
<dbReference type="OrthoDB" id="9812065at2"/>
<comment type="caution">
    <text evidence="2">The sequence shown here is derived from an EMBL/GenBank/DDBJ whole genome shotgun (WGS) entry which is preliminary data.</text>
</comment>
<dbReference type="EMBL" id="MWPS01000001">
    <property type="protein sequence ID" value="OPG17715.1"/>
    <property type="molecule type" value="Genomic_DNA"/>
</dbReference>
<accession>A0A1V4EXP8</accession>
<feature type="domain" description="NodB homology" evidence="1">
    <location>
        <begin position="75"/>
        <end position="258"/>
    </location>
</feature>
<proteinExistence type="predicted"/>
<dbReference type="PANTHER" id="PTHR10587">
    <property type="entry name" value="GLYCOSYL TRANSFERASE-RELATED"/>
    <property type="match status" value="1"/>
</dbReference>
<dbReference type="AlphaFoldDB" id="A0A1V4EXP8"/>
<dbReference type="InterPro" id="IPR011330">
    <property type="entry name" value="Glyco_hydro/deAcase_b/a-brl"/>
</dbReference>
<evidence type="ECO:0000313" key="3">
    <source>
        <dbReference type="Proteomes" id="UP000190229"/>
    </source>
</evidence>
<dbReference type="InterPro" id="IPR002509">
    <property type="entry name" value="NODB_dom"/>
</dbReference>
<dbReference type="InterPro" id="IPR050248">
    <property type="entry name" value="Polysacc_deacetylase_ArnD"/>
</dbReference>
<sequence>MIMQIATHEERMHVRHQRQLRKRPFYRKDLLIIIVGLTISISAFTTPASTAFAQDRQALALQFPHVFVFQGPSIKKVALTFDDGPDDRYTPQILAILKREHVPATFFVLGIHVQKYPNMIVRIKNEGHAIGNHSYDHDNLQKASPWHILWEVERTDRLLKKTAHVSTRWFRAPYGNVTVSLLRQLGKRGYQVVNWSVDSQDWRSLSAKQVLQNTLPAVAPGSIILMHCAGNPKEILTGTVQALPELIHTLRARGYAFVTIPDLFTPHTTTVHAKW</sequence>
<dbReference type="CDD" id="cd10917">
    <property type="entry name" value="CE4_NodB_like_6s_7s"/>
    <property type="match status" value="1"/>
</dbReference>
<dbReference type="Proteomes" id="UP000190229">
    <property type="component" value="Unassembled WGS sequence"/>
</dbReference>
<reference evidence="2 3" key="1">
    <citation type="submission" date="2017-02" db="EMBL/GenBank/DDBJ databases">
        <title>Draft genome of Acidibacillus ferrooxidans Huett2.</title>
        <authorList>
            <person name="Schopf S."/>
        </authorList>
    </citation>
    <scope>NUCLEOTIDE SEQUENCE [LARGE SCALE GENOMIC DNA]</scope>
    <source>
        <strain evidence="2 3">Huett2</strain>
    </source>
</reference>
<dbReference type="SUPFAM" id="SSF88713">
    <property type="entry name" value="Glycoside hydrolase/deacetylase"/>
    <property type="match status" value="1"/>
</dbReference>
<dbReference type="PROSITE" id="PS51677">
    <property type="entry name" value="NODB"/>
    <property type="match status" value="1"/>
</dbReference>
<dbReference type="GO" id="GO:0005975">
    <property type="term" value="P:carbohydrate metabolic process"/>
    <property type="evidence" value="ECO:0007669"/>
    <property type="project" value="InterPro"/>
</dbReference>
<protein>
    <recommendedName>
        <fullName evidence="1">NodB homology domain-containing protein</fullName>
    </recommendedName>
</protein>
<dbReference type="Gene3D" id="3.20.20.370">
    <property type="entry name" value="Glycoside hydrolase/deacetylase"/>
    <property type="match status" value="1"/>
</dbReference>
<evidence type="ECO:0000313" key="2">
    <source>
        <dbReference type="EMBL" id="OPG17715.1"/>
    </source>
</evidence>
<dbReference type="Pfam" id="PF01522">
    <property type="entry name" value="Polysacc_deac_1"/>
    <property type="match status" value="1"/>
</dbReference>
<dbReference type="GO" id="GO:0016810">
    <property type="term" value="F:hydrolase activity, acting on carbon-nitrogen (but not peptide) bonds"/>
    <property type="evidence" value="ECO:0007669"/>
    <property type="project" value="InterPro"/>
</dbReference>